<accession>A0A8H6EJB1</accession>
<dbReference type="GO" id="GO:0015031">
    <property type="term" value="P:protein transport"/>
    <property type="evidence" value="ECO:0007669"/>
    <property type="project" value="UniProtKB-KW"/>
</dbReference>
<evidence type="ECO:0000256" key="7">
    <source>
        <dbReference type="ARBA" id="ARBA00024203"/>
    </source>
</evidence>
<dbReference type="GO" id="GO:0000139">
    <property type="term" value="C:Golgi membrane"/>
    <property type="evidence" value="ECO:0007669"/>
    <property type="project" value="TreeGrafter"/>
</dbReference>
<evidence type="ECO:0000313" key="9">
    <source>
        <dbReference type="Proteomes" id="UP000531561"/>
    </source>
</evidence>
<keyword evidence="4" id="KW-0653">Protein transport</keyword>
<sequence length="133" mass="14240">MFFIFGNLIYIIVLLTNAVAILSEDRFLARIGWSNSVAEPAFGGNSADTSIKSKLVNLMTSVRTLMRSMFNLSSPLNPVIVTLRICGFREGQSVPGFGGGACRGKGRKRAGSCAKIPLIGINSVIIIYELALG</sequence>
<comment type="caution">
    <text evidence="8">The sequence shown here is derived from an EMBL/GenBank/DDBJ whole genome shotgun (WGS) entry which is preliminary data.</text>
</comment>
<reference evidence="8 9" key="1">
    <citation type="journal article" date="2020" name="Phytopathology">
        <title>A high-quality genome resource of Botrytis fragariae, a new and rapidly spreading fungal pathogen causing strawberry gray mold in the U.S.A.</title>
        <authorList>
            <person name="Wu Y."/>
            <person name="Saski C.A."/>
            <person name="Schnabel G."/>
            <person name="Xiao S."/>
            <person name="Hu M."/>
        </authorList>
    </citation>
    <scope>NUCLEOTIDE SEQUENCE [LARGE SCALE GENOMIC DNA]</scope>
    <source>
        <strain evidence="8 9">BVB16</strain>
    </source>
</reference>
<evidence type="ECO:0000256" key="4">
    <source>
        <dbReference type="ARBA" id="ARBA00022927"/>
    </source>
</evidence>
<evidence type="ECO:0000256" key="3">
    <source>
        <dbReference type="ARBA" id="ARBA00022692"/>
    </source>
</evidence>
<evidence type="ECO:0000256" key="5">
    <source>
        <dbReference type="ARBA" id="ARBA00022989"/>
    </source>
</evidence>
<comment type="similarity">
    <text evidence="7">Belongs to the YOS1 family.</text>
</comment>
<keyword evidence="5" id="KW-1133">Transmembrane helix</keyword>
<protein>
    <recommendedName>
        <fullName evidence="10">Yos1-like protein</fullName>
    </recommendedName>
</protein>
<dbReference type="OrthoDB" id="15356at2759"/>
<dbReference type="GO" id="GO:0006888">
    <property type="term" value="P:endoplasmic reticulum to Golgi vesicle-mediated transport"/>
    <property type="evidence" value="ECO:0007669"/>
    <property type="project" value="TreeGrafter"/>
</dbReference>
<dbReference type="Proteomes" id="UP000531561">
    <property type="component" value="Unassembled WGS sequence"/>
</dbReference>
<dbReference type="PANTHER" id="PTHR15858:SF0">
    <property type="entry name" value="IMMEDIATE EARLY RESPONSE 3-INTERACTING PROTEIN 1"/>
    <property type="match status" value="1"/>
</dbReference>
<keyword evidence="3" id="KW-0812">Transmembrane</keyword>
<dbReference type="GO" id="GO:0030134">
    <property type="term" value="C:COPII-coated ER to Golgi transport vesicle"/>
    <property type="evidence" value="ECO:0007669"/>
    <property type="project" value="TreeGrafter"/>
</dbReference>
<dbReference type="AlphaFoldDB" id="A0A8H6EJB1"/>
<evidence type="ECO:0008006" key="10">
    <source>
        <dbReference type="Google" id="ProtNLM"/>
    </source>
</evidence>
<evidence type="ECO:0000256" key="6">
    <source>
        <dbReference type="ARBA" id="ARBA00023136"/>
    </source>
</evidence>
<keyword evidence="2" id="KW-0813">Transport</keyword>
<comment type="subcellular location">
    <subcellularLocation>
        <location evidence="1">Membrane</location>
    </subcellularLocation>
</comment>
<dbReference type="EMBL" id="JABFCT010000007">
    <property type="protein sequence ID" value="KAF5874304.1"/>
    <property type="molecule type" value="Genomic_DNA"/>
</dbReference>
<dbReference type="GO" id="GO:0005789">
    <property type="term" value="C:endoplasmic reticulum membrane"/>
    <property type="evidence" value="ECO:0007669"/>
    <property type="project" value="TreeGrafter"/>
</dbReference>
<gene>
    <name evidence="8" type="ORF">Bfra_004310</name>
</gene>
<dbReference type="RefSeq" id="XP_037193250.1">
    <property type="nucleotide sequence ID" value="XM_037334716.1"/>
</dbReference>
<keyword evidence="9" id="KW-1185">Reference proteome</keyword>
<dbReference type="Pfam" id="PF08571">
    <property type="entry name" value="Yos1"/>
    <property type="match status" value="1"/>
</dbReference>
<keyword evidence="6" id="KW-0472">Membrane</keyword>
<evidence type="ECO:0000256" key="2">
    <source>
        <dbReference type="ARBA" id="ARBA00022448"/>
    </source>
</evidence>
<dbReference type="InterPro" id="IPR013880">
    <property type="entry name" value="Yos1"/>
</dbReference>
<name>A0A8H6EJB1_9HELO</name>
<proteinExistence type="inferred from homology"/>
<organism evidence="8 9">
    <name type="scientific">Botrytis fragariae</name>
    <dbReference type="NCBI Taxonomy" id="1964551"/>
    <lineage>
        <taxon>Eukaryota</taxon>
        <taxon>Fungi</taxon>
        <taxon>Dikarya</taxon>
        <taxon>Ascomycota</taxon>
        <taxon>Pezizomycotina</taxon>
        <taxon>Leotiomycetes</taxon>
        <taxon>Helotiales</taxon>
        <taxon>Sclerotiniaceae</taxon>
        <taxon>Botrytis</taxon>
    </lineage>
</organism>
<dbReference type="GeneID" id="59258408"/>
<dbReference type="PANTHER" id="PTHR15858">
    <property type="entry name" value="IMMEDIATE EARLY RESPONSE 3-INTERACTING PROTEIN 1"/>
    <property type="match status" value="1"/>
</dbReference>
<evidence type="ECO:0000313" key="8">
    <source>
        <dbReference type="EMBL" id="KAF5874304.1"/>
    </source>
</evidence>
<evidence type="ECO:0000256" key="1">
    <source>
        <dbReference type="ARBA" id="ARBA00004370"/>
    </source>
</evidence>